<gene>
    <name evidence="2" type="ORF">BWR22_00655</name>
</gene>
<feature type="transmembrane region" description="Helical" evidence="1">
    <location>
        <begin position="12"/>
        <end position="31"/>
    </location>
</feature>
<dbReference type="AlphaFoldDB" id="A0AAC9LIW0"/>
<keyword evidence="1" id="KW-0472">Membrane</keyword>
<sequence>MLKVSKKQKKQLNPYVRFTSIAIQMGLTIYLGNLLGEWLDEKYNTTYWETSISLLAVFIAIYSVIKQVINFTNKQK</sequence>
<organism evidence="2 3">
    <name type="scientific">Lacinutrix venerupis</name>
    <dbReference type="NCBI Taxonomy" id="1486034"/>
    <lineage>
        <taxon>Bacteria</taxon>
        <taxon>Pseudomonadati</taxon>
        <taxon>Bacteroidota</taxon>
        <taxon>Flavobacteriia</taxon>
        <taxon>Flavobacteriales</taxon>
        <taxon>Flavobacteriaceae</taxon>
        <taxon>Lacinutrix</taxon>
    </lineage>
</organism>
<accession>A0AAC9LIW0</accession>
<reference evidence="2 3" key="1">
    <citation type="submission" date="2017-01" db="EMBL/GenBank/DDBJ databases">
        <title>Complete genome of Lacinutrix venerupis DOK2-8 isolated from seawater in Dokdo.</title>
        <authorList>
            <person name="Chi W.-J."/>
            <person name="Kim J.H."/>
        </authorList>
    </citation>
    <scope>NUCLEOTIDE SEQUENCE [LARGE SCALE GENOMIC DNA]</scope>
    <source>
        <strain evidence="2 3">DOK2-8</strain>
    </source>
</reference>
<dbReference type="KEGG" id="lvn:BWR22_00655"/>
<feature type="transmembrane region" description="Helical" evidence="1">
    <location>
        <begin position="51"/>
        <end position="69"/>
    </location>
</feature>
<dbReference type="Pfam" id="PF09527">
    <property type="entry name" value="ATPase_gene1"/>
    <property type="match status" value="1"/>
</dbReference>
<keyword evidence="3" id="KW-1185">Reference proteome</keyword>
<name>A0AAC9LIW0_9FLAO</name>
<protein>
    <submittedName>
        <fullName evidence="2">Uncharacterized protein</fullName>
    </submittedName>
</protein>
<keyword evidence="1" id="KW-1133">Transmembrane helix</keyword>
<keyword evidence="1" id="KW-0812">Transmembrane</keyword>
<proteinExistence type="predicted"/>
<dbReference type="EMBL" id="CP019352">
    <property type="protein sequence ID" value="APX98873.1"/>
    <property type="molecule type" value="Genomic_DNA"/>
</dbReference>
<evidence type="ECO:0000313" key="3">
    <source>
        <dbReference type="Proteomes" id="UP000187506"/>
    </source>
</evidence>
<evidence type="ECO:0000313" key="2">
    <source>
        <dbReference type="EMBL" id="APX98873.1"/>
    </source>
</evidence>
<dbReference type="InterPro" id="IPR032820">
    <property type="entry name" value="ATPase_put"/>
</dbReference>
<evidence type="ECO:0000256" key="1">
    <source>
        <dbReference type="SAM" id="Phobius"/>
    </source>
</evidence>
<dbReference type="Proteomes" id="UP000187506">
    <property type="component" value="Chromosome"/>
</dbReference>